<keyword evidence="2" id="KW-1185">Reference proteome</keyword>
<dbReference type="EMBL" id="BMOD01000014">
    <property type="protein sequence ID" value="GGJ44744.1"/>
    <property type="molecule type" value="Genomic_DNA"/>
</dbReference>
<gene>
    <name evidence="1" type="ORF">GCM10008938_33680</name>
</gene>
<dbReference type="InterPro" id="IPR013325">
    <property type="entry name" value="RNA_pol_sigma_r2"/>
</dbReference>
<comment type="caution">
    <text evidence="1">The sequence shown here is derived from an EMBL/GenBank/DDBJ whole genome shotgun (WGS) entry which is preliminary data.</text>
</comment>
<name>A0ABQ2D686_9DEIO</name>
<protein>
    <recommendedName>
        <fullName evidence="3">RNA polymerase sigma-70 region 2 domain-containing protein</fullName>
    </recommendedName>
</protein>
<proteinExistence type="predicted"/>
<evidence type="ECO:0000313" key="2">
    <source>
        <dbReference type="Proteomes" id="UP000632222"/>
    </source>
</evidence>
<sequence length="94" mass="10680">MKDLKALFETHAGQVLAFLLHLQEDREQADELLIETFVQVQAQWESFEGGNERRCVLRVAHGVYLKSRMRTFSPEAEGPAPEAGVPAILEFRLL</sequence>
<organism evidence="1 2">
    <name type="scientific">Deinococcus roseus</name>
    <dbReference type="NCBI Taxonomy" id="392414"/>
    <lineage>
        <taxon>Bacteria</taxon>
        <taxon>Thermotogati</taxon>
        <taxon>Deinococcota</taxon>
        <taxon>Deinococci</taxon>
        <taxon>Deinococcales</taxon>
        <taxon>Deinococcaceae</taxon>
        <taxon>Deinococcus</taxon>
    </lineage>
</organism>
<dbReference type="Proteomes" id="UP000632222">
    <property type="component" value="Unassembled WGS sequence"/>
</dbReference>
<reference evidence="2" key="1">
    <citation type="journal article" date="2019" name="Int. J. Syst. Evol. Microbiol.">
        <title>The Global Catalogue of Microorganisms (GCM) 10K type strain sequencing project: providing services to taxonomists for standard genome sequencing and annotation.</title>
        <authorList>
            <consortium name="The Broad Institute Genomics Platform"/>
            <consortium name="The Broad Institute Genome Sequencing Center for Infectious Disease"/>
            <person name="Wu L."/>
            <person name="Ma J."/>
        </authorList>
    </citation>
    <scope>NUCLEOTIDE SEQUENCE [LARGE SCALE GENOMIC DNA]</scope>
    <source>
        <strain evidence="2">JCM 14370</strain>
    </source>
</reference>
<dbReference type="SUPFAM" id="SSF88946">
    <property type="entry name" value="Sigma2 domain of RNA polymerase sigma factors"/>
    <property type="match status" value="1"/>
</dbReference>
<dbReference type="Gene3D" id="1.10.1740.10">
    <property type="match status" value="1"/>
</dbReference>
<dbReference type="RefSeq" id="WP_189004482.1">
    <property type="nucleotide sequence ID" value="NZ_BMOD01000014.1"/>
</dbReference>
<accession>A0ABQ2D686</accession>
<evidence type="ECO:0000313" key="1">
    <source>
        <dbReference type="EMBL" id="GGJ44744.1"/>
    </source>
</evidence>
<evidence type="ECO:0008006" key="3">
    <source>
        <dbReference type="Google" id="ProtNLM"/>
    </source>
</evidence>